<keyword evidence="1" id="KW-0472">Membrane</keyword>
<evidence type="ECO:0000256" key="1">
    <source>
        <dbReference type="SAM" id="Phobius"/>
    </source>
</evidence>
<proteinExistence type="predicted"/>
<dbReference type="EMBL" id="JBHUIR010000062">
    <property type="protein sequence ID" value="MFD2261154.1"/>
    <property type="molecule type" value="Genomic_DNA"/>
</dbReference>
<keyword evidence="3" id="KW-1185">Reference proteome</keyword>
<keyword evidence="1" id="KW-0812">Transmembrane</keyword>
<reference evidence="3" key="1">
    <citation type="journal article" date="2019" name="Int. J. Syst. Evol. Microbiol.">
        <title>The Global Catalogue of Microorganisms (GCM) 10K type strain sequencing project: providing services to taxonomists for standard genome sequencing and annotation.</title>
        <authorList>
            <consortium name="The Broad Institute Genomics Platform"/>
            <consortium name="The Broad Institute Genome Sequencing Center for Infectious Disease"/>
            <person name="Wu L."/>
            <person name="Ma J."/>
        </authorList>
    </citation>
    <scope>NUCLEOTIDE SEQUENCE [LARGE SCALE GENOMIC DNA]</scope>
    <source>
        <strain evidence="3">KCTC 23707</strain>
    </source>
</reference>
<keyword evidence="1" id="KW-1133">Transmembrane helix</keyword>
<dbReference type="Proteomes" id="UP001597373">
    <property type="component" value="Unassembled WGS sequence"/>
</dbReference>
<gene>
    <name evidence="2" type="ORF">ACFSMZ_15495</name>
</gene>
<comment type="caution">
    <text evidence="2">The sequence shown here is derived from an EMBL/GenBank/DDBJ whole genome shotgun (WGS) entry which is preliminary data.</text>
</comment>
<name>A0ABW5DJQ3_9HYPH</name>
<dbReference type="RefSeq" id="WP_345099864.1">
    <property type="nucleotide sequence ID" value="NZ_BAABGS010000071.1"/>
</dbReference>
<organism evidence="2 3">
    <name type="scientific">Chelativorans composti</name>
    <dbReference type="NCBI Taxonomy" id="768533"/>
    <lineage>
        <taxon>Bacteria</taxon>
        <taxon>Pseudomonadati</taxon>
        <taxon>Pseudomonadota</taxon>
        <taxon>Alphaproteobacteria</taxon>
        <taxon>Hyphomicrobiales</taxon>
        <taxon>Phyllobacteriaceae</taxon>
        <taxon>Chelativorans</taxon>
    </lineage>
</organism>
<sequence length="310" mass="35240">MSIPLTRGRQACLAIGMIVMLGAAALAVALLLTISQRDPALEFQALFRDALARGSTDDSFPVARFARRYDVCAYGASDPLTERRVARFFELVRNETWMQPNLSFRAKVSECPETTFFYIFHHNGEGGSARATLDDLMFITARHDMALPADHLRYIPAHLPGFVVTLGVPGKPPRIFSAINGFPDAKSETERILARTVLQQELFQAVLVARDLEVKRRPVSIVEEWNISTTLRNPLTDPQYAARWLQHNVHNMCLYDIMLLITLYAWDEAVLEGKLGPYIRYIRNHYDEIEKRARAIQQNPGYNDLFPEKC</sequence>
<protein>
    <submittedName>
        <fullName evidence="2">Uncharacterized protein</fullName>
    </submittedName>
</protein>
<evidence type="ECO:0000313" key="3">
    <source>
        <dbReference type="Proteomes" id="UP001597373"/>
    </source>
</evidence>
<evidence type="ECO:0000313" key="2">
    <source>
        <dbReference type="EMBL" id="MFD2261154.1"/>
    </source>
</evidence>
<feature type="transmembrane region" description="Helical" evidence="1">
    <location>
        <begin position="12"/>
        <end position="34"/>
    </location>
</feature>
<accession>A0ABW5DJQ3</accession>